<evidence type="ECO:0000313" key="1">
    <source>
        <dbReference type="EMBL" id="WAH35050.1"/>
    </source>
</evidence>
<sequence length="83" mass="9233">MPPEPKVPKGNESGKKVALKDAISKLVIRGVSYSEIRKMTQYQLYSAFYALTDEDRFRMSLAGFKVEDGDKEATLQDLLGFGG</sequence>
<keyword evidence="2" id="KW-1185">Reference proteome</keyword>
<evidence type="ECO:0000313" key="2">
    <source>
        <dbReference type="Proteomes" id="UP001164803"/>
    </source>
</evidence>
<dbReference type="RefSeq" id="WP_268041878.1">
    <property type="nucleotide sequence ID" value="NZ_CP104064.1"/>
</dbReference>
<accession>A0ABY6YX76</accession>
<name>A0ABY6YX76_9BACL</name>
<dbReference type="Proteomes" id="UP001164803">
    <property type="component" value="Chromosome"/>
</dbReference>
<gene>
    <name evidence="1" type="ORF">NZD86_11995</name>
</gene>
<dbReference type="EMBL" id="CP104064">
    <property type="protein sequence ID" value="WAH35050.1"/>
    <property type="molecule type" value="Genomic_DNA"/>
</dbReference>
<proteinExistence type="predicted"/>
<protein>
    <submittedName>
        <fullName evidence="1">Uncharacterized protein</fullName>
    </submittedName>
</protein>
<reference evidence="1" key="1">
    <citation type="submission" date="2022-08" db="EMBL/GenBank/DDBJ databases">
        <title>Alicyclobacillus dauci DSM2870, complete genome.</title>
        <authorList>
            <person name="Wang Q."/>
            <person name="Cai R."/>
            <person name="Wang Z."/>
        </authorList>
    </citation>
    <scope>NUCLEOTIDE SEQUENCE</scope>
    <source>
        <strain evidence="1">DSM 28700</strain>
    </source>
</reference>
<organism evidence="1 2">
    <name type="scientific">Alicyclobacillus dauci</name>
    <dbReference type="NCBI Taxonomy" id="1475485"/>
    <lineage>
        <taxon>Bacteria</taxon>
        <taxon>Bacillati</taxon>
        <taxon>Bacillota</taxon>
        <taxon>Bacilli</taxon>
        <taxon>Bacillales</taxon>
        <taxon>Alicyclobacillaceae</taxon>
        <taxon>Alicyclobacillus</taxon>
    </lineage>
</organism>